<dbReference type="HOGENOM" id="CLU_3105130_0_0_6"/>
<feature type="transmembrane region" description="Helical" evidence="1">
    <location>
        <begin position="12"/>
        <end position="30"/>
    </location>
</feature>
<evidence type="ECO:0000256" key="1">
    <source>
        <dbReference type="SAM" id="Phobius"/>
    </source>
</evidence>
<dbReference type="EMBL" id="DS990137">
    <property type="protein sequence ID" value="EET24159.1"/>
    <property type="molecule type" value="Genomic_DNA"/>
</dbReference>
<sequence>MVANAPAQSTTISISIFFIQYLLTFIYGATGYHCTDLTISNGFWVLPTKYY</sequence>
<protein>
    <submittedName>
        <fullName evidence="2">Uncharacterized protein</fullName>
    </submittedName>
</protein>
<proteinExistence type="predicted"/>
<organism evidence="2">
    <name type="scientific">Vibrio cholerae (strain MO10)</name>
    <dbReference type="NCBI Taxonomy" id="345072"/>
    <lineage>
        <taxon>Bacteria</taxon>
        <taxon>Pseudomonadati</taxon>
        <taxon>Pseudomonadota</taxon>
        <taxon>Gammaproteobacteria</taxon>
        <taxon>Vibrionales</taxon>
        <taxon>Vibrionaceae</taxon>
        <taxon>Vibrio</taxon>
    </lineage>
</organism>
<evidence type="ECO:0000313" key="2">
    <source>
        <dbReference type="EMBL" id="EET24159.1"/>
    </source>
</evidence>
<accession>A0A0X1L0W5</accession>
<keyword evidence="1" id="KW-0812">Transmembrane</keyword>
<name>A0A0X1L0W5_VIBCO</name>
<dbReference type="AlphaFoldDB" id="A0A0X1L0W5"/>
<keyword evidence="1" id="KW-0472">Membrane</keyword>
<keyword evidence="1" id="KW-1133">Transmembrane helix</keyword>
<reference evidence="2" key="1">
    <citation type="submission" date="2005-09" db="EMBL/GenBank/DDBJ databases">
        <title>Annotation of Vibrio cholerae MO10.</title>
        <authorList>
            <person name="Colwell R."/>
            <person name="Grim C.J."/>
            <person name="Young S."/>
            <person name="Jaffe D."/>
            <person name="Gnerre S."/>
            <person name="Berlin A."/>
            <person name="Heiman D."/>
            <person name="Hepburn T."/>
            <person name="Shea T."/>
            <person name="Sykes S."/>
            <person name="Yandava C."/>
            <person name="Alvarado L."/>
            <person name="Kodira C."/>
            <person name="Borodovsky M."/>
            <person name="Heidelberg J."/>
            <person name="Lander E."/>
            <person name="Galagan J."/>
            <person name="Nusbaum C."/>
            <person name="Birren B."/>
        </authorList>
    </citation>
    <scope>NUCLEOTIDE SEQUENCE [LARGE SCALE GENOMIC DNA]</scope>
    <source>
        <strain evidence="2">MO10</strain>
    </source>
</reference>
<gene>
    <name evidence="2" type="ORF">VchoM_02185</name>
</gene>
<reference evidence="2" key="2">
    <citation type="submission" date="2008-07" db="EMBL/GenBank/DDBJ databases">
        <authorList>
            <consortium name="Broad Institute Genome Sequencing Platform"/>
            <person name="Colwell R."/>
            <person name="Grim C.J."/>
            <person name="Young S."/>
            <person name="Jaffe D."/>
            <person name="Gnerre S."/>
            <person name="Berlin A."/>
            <person name="Heiman D."/>
            <person name="Hepburn T."/>
            <person name="Shea T."/>
            <person name="Sykes S."/>
            <person name="Alvarado L."/>
            <person name="Kodira C."/>
            <person name="Heidelberg J."/>
            <person name="Lander E."/>
            <person name="Galagan J."/>
            <person name="Nusbaum C."/>
            <person name="Birren B."/>
        </authorList>
    </citation>
    <scope>NUCLEOTIDE SEQUENCE [LARGE SCALE GENOMIC DNA]</scope>
    <source>
        <strain evidence="2">MO10</strain>
    </source>
</reference>
<dbReference type="Proteomes" id="UP000004687">
    <property type="component" value="Unassembled WGS sequence"/>
</dbReference>